<sequence length="734" mass="76787">MRGNRRKRPGRGGMSEYVGFEESTPVGGEAPHDRDTSTSPPADGYGAPSSDHAPVSDRRNEPYDQAPTGGPRSGGPADWLPYAPVTPSYPAENDDGGPPATPSEVTRPDLFGHDDAAGGVERSTTGPRERPAVSAGLGATGAGIRPPDPWDIGPGHVTHDRAARRRKIRALTGLLAGGTVVVLLVGVAVYALSGKPECGGGPVALNVAAAPEVAPAIVEITRAFNKEHHSIDGRCVQAGVQAADPAGVARMLSGAVSAPGTARPDVWIPDSSIWLAMAHVSSGAAEGGPAPLSVARTPVVVATTRSLATAMSGQKVPLSWETLLKSVAAPSSGAGDKAAVSAKSVRLQILDPASQAAGIGTIAMTRVLLQRDPNALPIFSRLVQDVRKNVSPTTQALLAGMSRKQDGKAPVLIAPEQAVWKYNHATTDPAAVLYPREGQLSLDYPFAVTTGDRTRVSATALLAQAMNTGQARAAVQALGFRTPDGRPGKDFAAGGLNTQIPRALPTPSADDVTQTMQVWSKLSLRARALCVLDVSGSMAEPVRGGMSRLQATAKIGTGALATLPDDTDVGLWTFSTRMVGNRDYRVDVPIGPLSTRAGSSTRRQAILGVLGRVRPKPDGDTGLYDTVLAAVRSLRKTYKQGYYNNVLLLTDGKNDDPSGISLSELRRALEKENDPDRPIPVLAIGFGPSVDMKTMQSIAEETNGAAYHATDSSDVQRILQEIIAQRICSTQKCR</sequence>
<feature type="transmembrane region" description="Helical" evidence="2">
    <location>
        <begin position="171"/>
        <end position="192"/>
    </location>
</feature>
<feature type="region of interest" description="Disordered" evidence="1">
    <location>
        <begin position="1"/>
        <end position="157"/>
    </location>
</feature>
<keyword evidence="2" id="KW-1133">Transmembrane helix</keyword>
<evidence type="ECO:0000259" key="3">
    <source>
        <dbReference type="PROSITE" id="PS50234"/>
    </source>
</evidence>
<dbReference type="SUPFAM" id="SSF53850">
    <property type="entry name" value="Periplasmic binding protein-like II"/>
    <property type="match status" value="1"/>
</dbReference>
<organism evidence="4 5">
    <name type="scientific">Actinoallomurus liliacearum</name>
    <dbReference type="NCBI Taxonomy" id="1080073"/>
    <lineage>
        <taxon>Bacteria</taxon>
        <taxon>Bacillati</taxon>
        <taxon>Actinomycetota</taxon>
        <taxon>Actinomycetes</taxon>
        <taxon>Streptosporangiales</taxon>
        <taxon>Thermomonosporaceae</taxon>
        <taxon>Actinoallomurus</taxon>
    </lineage>
</organism>
<dbReference type="PROSITE" id="PS50234">
    <property type="entry name" value="VWFA"/>
    <property type="match status" value="1"/>
</dbReference>
<gene>
    <name evidence="4" type="ORF">GCM10023195_78650</name>
</gene>
<reference evidence="5" key="1">
    <citation type="journal article" date="2019" name="Int. J. Syst. Evol. Microbiol.">
        <title>The Global Catalogue of Microorganisms (GCM) 10K type strain sequencing project: providing services to taxonomists for standard genome sequencing and annotation.</title>
        <authorList>
            <consortium name="The Broad Institute Genomics Platform"/>
            <consortium name="The Broad Institute Genome Sequencing Center for Infectious Disease"/>
            <person name="Wu L."/>
            <person name="Ma J."/>
        </authorList>
    </citation>
    <scope>NUCLEOTIDE SEQUENCE [LARGE SCALE GENOMIC DNA]</scope>
    <source>
        <strain evidence="5">JCM 17938</strain>
    </source>
</reference>
<evidence type="ECO:0000313" key="4">
    <source>
        <dbReference type="EMBL" id="GAA4617600.1"/>
    </source>
</evidence>
<proteinExistence type="predicted"/>
<accession>A0ABP8TYW4</accession>
<feature type="compositionally biased region" description="Basic residues" evidence="1">
    <location>
        <begin position="1"/>
        <end position="10"/>
    </location>
</feature>
<comment type="caution">
    <text evidence="4">The sequence shown here is derived from an EMBL/GenBank/DDBJ whole genome shotgun (WGS) entry which is preliminary data.</text>
</comment>
<feature type="domain" description="VWFA" evidence="3">
    <location>
        <begin position="527"/>
        <end position="727"/>
    </location>
</feature>
<feature type="compositionally biased region" description="Basic and acidic residues" evidence="1">
    <location>
        <begin position="106"/>
        <end position="116"/>
    </location>
</feature>
<dbReference type="Pfam" id="PF13531">
    <property type="entry name" value="SBP_bac_11"/>
    <property type="match status" value="1"/>
</dbReference>
<keyword evidence="5" id="KW-1185">Reference proteome</keyword>
<dbReference type="Proteomes" id="UP001500212">
    <property type="component" value="Unassembled WGS sequence"/>
</dbReference>
<dbReference type="EMBL" id="BAABHJ010000040">
    <property type="protein sequence ID" value="GAA4617600.1"/>
    <property type="molecule type" value="Genomic_DNA"/>
</dbReference>
<dbReference type="Pfam" id="PF00092">
    <property type="entry name" value="VWA"/>
    <property type="match status" value="1"/>
</dbReference>
<dbReference type="SMART" id="SM00327">
    <property type="entry name" value="VWA"/>
    <property type="match status" value="1"/>
</dbReference>
<keyword evidence="2" id="KW-0472">Membrane</keyword>
<dbReference type="InterPro" id="IPR002035">
    <property type="entry name" value="VWF_A"/>
</dbReference>
<evidence type="ECO:0000313" key="5">
    <source>
        <dbReference type="Proteomes" id="UP001500212"/>
    </source>
</evidence>
<evidence type="ECO:0000256" key="1">
    <source>
        <dbReference type="SAM" id="MobiDB-lite"/>
    </source>
</evidence>
<name>A0ABP8TYW4_9ACTN</name>
<keyword evidence="2" id="KW-0812">Transmembrane</keyword>
<protein>
    <recommendedName>
        <fullName evidence="3">VWFA domain-containing protein</fullName>
    </recommendedName>
</protein>
<dbReference type="InterPro" id="IPR036465">
    <property type="entry name" value="vWFA_dom_sf"/>
</dbReference>
<evidence type="ECO:0000256" key="2">
    <source>
        <dbReference type="SAM" id="Phobius"/>
    </source>
</evidence>
<dbReference type="Gene3D" id="3.40.50.410">
    <property type="entry name" value="von Willebrand factor, type A domain"/>
    <property type="match status" value="1"/>
</dbReference>
<dbReference type="SUPFAM" id="SSF53300">
    <property type="entry name" value="vWA-like"/>
    <property type="match status" value="1"/>
</dbReference>